<dbReference type="GO" id="GO:0004527">
    <property type="term" value="F:exonuclease activity"/>
    <property type="evidence" value="ECO:0007669"/>
    <property type="project" value="UniProtKB-KW"/>
</dbReference>
<evidence type="ECO:0000259" key="15">
    <source>
        <dbReference type="PROSITE" id="PS51198"/>
    </source>
</evidence>
<proteinExistence type="predicted"/>
<comment type="catalytic activity">
    <reaction evidence="13">
        <text>ATP + H2O = ADP + phosphate + H(+)</text>
        <dbReference type="Rhea" id="RHEA:13065"/>
        <dbReference type="ChEBI" id="CHEBI:15377"/>
        <dbReference type="ChEBI" id="CHEBI:15378"/>
        <dbReference type="ChEBI" id="CHEBI:30616"/>
        <dbReference type="ChEBI" id="CHEBI:43474"/>
        <dbReference type="ChEBI" id="CHEBI:456216"/>
        <dbReference type="EC" id="5.6.2.4"/>
    </reaction>
</comment>
<keyword evidence="4 14" id="KW-0378">Hydrolase</keyword>
<evidence type="ECO:0000256" key="5">
    <source>
        <dbReference type="ARBA" id="ARBA00022806"/>
    </source>
</evidence>
<dbReference type="Gene3D" id="3.90.320.10">
    <property type="match status" value="1"/>
</dbReference>
<evidence type="ECO:0000256" key="9">
    <source>
        <dbReference type="ARBA" id="ARBA00023204"/>
    </source>
</evidence>
<evidence type="ECO:0000259" key="16">
    <source>
        <dbReference type="PROSITE" id="PS51217"/>
    </source>
</evidence>
<keyword evidence="18" id="KW-1185">Reference proteome</keyword>
<keyword evidence="5 14" id="KW-0347">Helicase</keyword>
<dbReference type="Pfam" id="PF00580">
    <property type="entry name" value="UvrD-helicase"/>
    <property type="match status" value="2"/>
</dbReference>
<dbReference type="RefSeq" id="WP_087007963.1">
    <property type="nucleotide sequence ID" value="NZ_FWFF01000017.1"/>
</dbReference>
<protein>
    <recommendedName>
        <fullName evidence="12">DNA 3'-5' helicase</fullName>
        <ecNumber evidence="12">5.6.2.4</ecNumber>
    </recommendedName>
</protein>
<evidence type="ECO:0000256" key="8">
    <source>
        <dbReference type="ARBA" id="ARBA00023125"/>
    </source>
</evidence>
<keyword evidence="1" id="KW-0540">Nuclease</keyword>
<evidence type="ECO:0000256" key="1">
    <source>
        <dbReference type="ARBA" id="ARBA00022722"/>
    </source>
</evidence>
<evidence type="ECO:0000256" key="14">
    <source>
        <dbReference type="PROSITE-ProRule" id="PRU00560"/>
    </source>
</evidence>
<evidence type="ECO:0000256" key="13">
    <source>
        <dbReference type="ARBA" id="ARBA00048988"/>
    </source>
</evidence>
<organism evidence="17 18">
    <name type="scientific">Brevibacterium yomogidense</name>
    <dbReference type="NCBI Taxonomy" id="946573"/>
    <lineage>
        <taxon>Bacteria</taxon>
        <taxon>Bacillati</taxon>
        <taxon>Actinomycetota</taxon>
        <taxon>Actinomycetes</taxon>
        <taxon>Micrococcales</taxon>
        <taxon>Brevibacteriaceae</taxon>
        <taxon>Brevibacterium</taxon>
    </lineage>
</organism>
<dbReference type="GO" id="GO:0016887">
    <property type="term" value="F:ATP hydrolysis activity"/>
    <property type="evidence" value="ECO:0007669"/>
    <property type="project" value="RHEA"/>
</dbReference>
<keyword evidence="9" id="KW-0234">DNA repair</keyword>
<dbReference type="PROSITE" id="PS51198">
    <property type="entry name" value="UVRD_HELICASE_ATP_BIND"/>
    <property type="match status" value="1"/>
</dbReference>
<feature type="binding site" evidence="14">
    <location>
        <begin position="8"/>
        <end position="15"/>
    </location>
    <ligand>
        <name>ATP</name>
        <dbReference type="ChEBI" id="CHEBI:30616"/>
    </ligand>
</feature>
<keyword evidence="3" id="KW-0227">DNA damage</keyword>
<feature type="domain" description="UvrD-like helicase ATP-binding" evidence="15">
    <location>
        <begin position="1"/>
        <end position="470"/>
    </location>
</feature>
<dbReference type="SUPFAM" id="SSF52540">
    <property type="entry name" value="P-loop containing nucleoside triphosphate hydrolases"/>
    <property type="match status" value="1"/>
</dbReference>
<evidence type="ECO:0000256" key="3">
    <source>
        <dbReference type="ARBA" id="ARBA00022763"/>
    </source>
</evidence>
<dbReference type="PANTHER" id="PTHR11070:SF2">
    <property type="entry name" value="ATP-DEPENDENT DNA HELICASE SRS2"/>
    <property type="match status" value="1"/>
</dbReference>
<evidence type="ECO:0000256" key="10">
    <source>
        <dbReference type="ARBA" id="ARBA00023235"/>
    </source>
</evidence>
<keyword evidence="10" id="KW-0413">Isomerase</keyword>
<gene>
    <name evidence="17" type="ORF">FM105_10610</name>
</gene>
<dbReference type="Pfam" id="PF12705">
    <property type="entry name" value="PDDEXK_1"/>
    <property type="match status" value="1"/>
</dbReference>
<evidence type="ECO:0000256" key="4">
    <source>
        <dbReference type="ARBA" id="ARBA00022801"/>
    </source>
</evidence>
<keyword evidence="8" id="KW-0238">DNA-binding</keyword>
<dbReference type="InterPro" id="IPR000212">
    <property type="entry name" value="DNA_helicase_UvrD/REP"/>
</dbReference>
<evidence type="ECO:0000256" key="7">
    <source>
        <dbReference type="ARBA" id="ARBA00022840"/>
    </source>
</evidence>
<dbReference type="InterPro" id="IPR014016">
    <property type="entry name" value="UvrD-like_ATP-bd"/>
</dbReference>
<keyword evidence="2 14" id="KW-0547">Nucleotide-binding</keyword>
<evidence type="ECO:0000313" key="17">
    <source>
        <dbReference type="EMBL" id="SLM99227.1"/>
    </source>
</evidence>
<evidence type="ECO:0000256" key="2">
    <source>
        <dbReference type="ARBA" id="ARBA00022741"/>
    </source>
</evidence>
<dbReference type="InterPro" id="IPR011604">
    <property type="entry name" value="PDDEXK-like_dom_sf"/>
</dbReference>
<dbReference type="PROSITE" id="PS51217">
    <property type="entry name" value="UVRD_HELICASE_CTER"/>
    <property type="match status" value="1"/>
</dbReference>
<dbReference type="GO" id="GO:0000725">
    <property type="term" value="P:recombinational repair"/>
    <property type="evidence" value="ECO:0007669"/>
    <property type="project" value="TreeGrafter"/>
</dbReference>
<dbReference type="AlphaFoldDB" id="A0A1X6XL36"/>
<dbReference type="GO" id="GO:0003677">
    <property type="term" value="F:DNA binding"/>
    <property type="evidence" value="ECO:0007669"/>
    <property type="project" value="UniProtKB-KW"/>
</dbReference>
<dbReference type="InterPro" id="IPR027417">
    <property type="entry name" value="P-loop_NTPase"/>
</dbReference>
<dbReference type="Proteomes" id="UP000196581">
    <property type="component" value="Unassembled WGS sequence"/>
</dbReference>
<name>A0A1X6XL36_9MICO</name>
<comment type="catalytic activity">
    <reaction evidence="11">
        <text>Couples ATP hydrolysis with the unwinding of duplex DNA by translocating in the 3'-5' direction.</text>
        <dbReference type="EC" id="5.6.2.4"/>
    </reaction>
</comment>
<evidence type="ECO:0000313" key="18">
    <source>
        <dbReference type="Proteomes" id="UP000196581"/>
    </source>
</evidence>
<keyword evidence="6" id="KW-0269">Exonuclease</keyword>
<reference evidence="18" key="1">
    <citation type="submission" date="2017-02" db="EMBL/GenBank/DDBJ databases">
        <authorList>
            <person name="Dridi B."/>
        </authorList>
    </citation>
    <scope>NUCLEOTIDE SEQUENCE [LARGE SCALE GENOMIC DNA]</scope>
    <source>
        <strain evidence="18">B Co 03.10</strain>
    </source>
</reference>
<dbReference type="GO" id="GO:0043138">
    <property type="term" value="F:3'-5' DNA helicase activity"/>
    <property type="evidence" value="ECO:0007669"/>
    <property type="project" value="UniProtKB-EC"/>
</dbReference>
<dbReference type="Gene3D" id="3.40.50.300">
    <property type="entry name" value="P-loop containing nucleotide triphosphate hydrolases"/>
    <property type="match status" value="4"/>
</dbReference>
<evidence type="ECO:0000256" key="12">
    <source>
        <dbReference type="ARBA" id="ARBA00034808"/>
    </source>
</evidence>
<keyword evidence="7 14" id="KW-0067">ATP-binding</keyword>
<feature type="domain" description="UvrD-like helicase C-terminal" evidence="16">
    <location>
        <begin position="508"/>
        <end position="776"/>
    </location>
</feature>
<dbReference type="EMBL" id="FWFF01000017">
    <property type="protein sequence ID" value="SLM99227.1"/>
    <property type="molecule type" value="Genomic_DNA"/>
</dbReference>
<dbReference type="PANTHER" id="PTHR11070">
    <property type="entry name" value="UVRD / RECB / PCRA DNA HELICASE FAMILY MEMBER"/>
    <property type="match status" value="1"/>
</dbReference>
<dbReference type="GO" id="GO:0005524">
    <property type="term" value="F:ATP binding"/>
    <property type="evidence" value="ECO:0007669"/>
    <property type="project" value="UniProtKB-UniRule"/>
</dbReference>
<accession>A0A1X6XL36</accession>
<evidence type="ECO:0000256" key="11">
    <source>
        <dbReference type="ARBA" id="ARBA00034617"/>
    </source>
</evidence>
<evidence type="ECO:0000256" key="6">
    <source>
        <dbReference type="ARBA" id="ARBA00022839"/>
    </source>
</evidence>
<dbReference type="InterPro" id="IPR014017">
    <property type="entry name" value="DNA_helicase_UvrD-like_C"/>
</dbReference>
<dbReference type="EC" id="5.6.2.4" evidence="12"/>
<dbReference type="InterPro" id="IPR038726">
    <property type="entry name" value="PDDEXK_AddAB-type"/>
</dbReference>
<sequence>MTFTVITASAGSGKTYRLTQVLSERLSTPGESGTPLQASEVIATTFTVRAAADLVEKTQQRLLDDGNITAAEEIQTALIGTIHSVSGRLVSEYAIDAGYSPQLRVLDEAEQKKAFHTAVDEVIASAEAEHRDLLIRTGHDGEAADESRFASSIAWAQIVNTVVEEARENQLGADDLRHSAEASVQEFLSVLPAAGDDGRSQWLEQLRTDVDVLRWALRVHDGDVEPGAAPVDFEGVRIDGRSRGNVEGSIISLEKFLRQFDESSGGADAEVSREGSTGDRFARVPWKTWATIASAGYGAAEGGKKPGKVPLGVLTGSSAARVSRQLLANSAFQRDVIDLIRLVFDTAIESLAEYEKYKNDLGVMDFVDQEVRALDLLRSNARVRSSVASRYRLLAVDEFQDTSPIQLALFMELAQLVDDVIWVGDRKQAIYGFRGADPELMSDVFASLVDGTSGLGTAQTENLGYSWRSSQAPLDLSNTLFRSIFADQPEDEVVLEIPPQREARRYEGGREVWVPDTDKGKDARAGSRLTTTIADGIVDFLKRAPQLPVSSGEAGTGGGAASEAAPVAHRAVEPGDIAVLVRSNSEVARVVDGLLERSVPATGSAVALLQTREGQYVRAGFAAVVDSNDTVALTELVTLLPDHARRETWFDDAVRIVDRDERRAHPHTWWEDETLHALASLRGRVSDVSPSQLLVEVIDALDLPQRIKGWSAPETRLANLDGLRQLALEYEESARSTRTPVSAAGLLAHLTDVGDEYSDATAHDAVLVTTMHQSKGLQWPVVVTGIPQSRDWGHKVVSVQKAEAFDVLKPLDGRSIRFLPRVLDGYDELKERLDGSAVVSAGKVAERRESARLYYVGLTRAELYSIAAFAYPDGQGNALAEAIDSDVPLLEWDMPEPGTAAGEVRVNDLRVGAAEGIGLAGTNLAVTMRMSAIGDEPRVLERERAMSAYAYTDVPLRRPPDRDDLIPARFTASSARSEGIDADIRVVAQLGEPLIAKGGVDWDVVGDAVHAYLGIPHQVLPPAMAREAAQRIVDRWVVGDVVGADVLVEAGARWARWVEATYPGAEILTEQPIAWRNELHQEMEGWIDTRIMLADGGHVLVDHKSYPGVDPVGHVRENYVGQLAAYAAALEATTGERPREILVHLPLRGEVVGVEIRE</sequence>